<feature type="region of interest" description="Disordered" evidence="1">
    <location>
        <begin position="1"/>
        <end position="39"/>
    </location>
</feature>
<evidence type="ECO:0000313" key="3">
    <source>
        <dbReference type="Proteomes" id="UP000076532"/>
    </source>
</evidence>
<keyword evidence="3" id="KW-1185">Reference proteome</keyword>
<sequence>MHDRVPREPVRRKRPCPPRDEHAEGEQPENANSAEDTAVDDSHTALVPGVACVGGRARGLTCHYGVRAGGHKSNDLLGEIRRAKSRAKVPESTCCINVVSRDAQDGSAGASAQMAGWAEGLRRRCRRRTGLEAAAVDSGANCAIRIWSDEDTPGKGTLVLAIHAAQPHIQTRHPQRAADQSPSLPLVAIRWFSVALPSELDQMMTMGELAMVAGNPPEGRRTGGEGGEGILGGRVGEYGCGDAHERHAFRVVCKASARLRSEGLIVFVKLAYEFTEIRRAYQDAGSERHHWADPLK</sequence>
<protein>
    <submittedName>
        <fullName evidence="2">Uncharacterized protein</fullName>
    </submittedName>
</protein>
<organism evidence="2 3">
    <name type="scientific">Athelia psychrophila</name>
    <dbReference type="NCBI Taxonomy" id="1759441"/>
    <lineage>
        <taxon>Eukaryota</taxon>
        <taxon>Fungi</taxon>
        <taxon>Dikarya</taxon>
        <taxon>Basidiomycota</taxon>
        <taxon>Agaricomycotina</taxon>
        <taxon>Agaricomycetes</taxon>
        <taxon>Agaricomycetidae</taxon>
        <taxon>Atheliales</taxon>
        <taxon>Atheliaceae</taxon>
        <taxon>Athelia</taxon>
    </lineage>
</organism>
<reference evidence="2 3" key="1">
    <citation type="journal article" date="2016" name="Mol. Biol. Evol.">
        <title>Comparative Genomics of Early-Diverging Mushroom-Forming Fungi Provides Insights into the Origins of Lignocellulose Decay Capabilities.</title>
        <authorList>
            <person name="Nagy L.G."/>
            <person name="Riley R."/>
            <person name="Tritt A."/>
            <person name="Adam C."/>
            <person name="Daum C."/>
            <person name="Floudas D."/>
            <person name="Sun H."/>
            <person name="Yadav J.S."/>
            <person name="Pangilinan J."/>
            <person name="Larsson K.H."/>
            <person name="Matsuura K."/>
            <person name="Barry K."/>
            <person name="Labutti K."/>
            <person name="Kuo R."/>
            <person name="Ohm R.A."/>
            <person name="Bhattacharya S.S."/>
            <person name="Shirouzu T."/>
            <person name="Yoshinaga Y."/>
            <person name="Martin F.M."/>
            <person name="Grigoriev I.V."/>
            <person name="Hibbett D.S."/>
        </authorList>
    </citation>
    <scope>NUCLEOTIDE SEQUENCE [LARGE SCALE GENOMIC DNA]</scope>
    <source>
        <strain evidence="2 3">CBS 109695</strain>
    </source>
</reference>
<name>A0A166F6G0_9AGAM</name>
<dbReference type="EMBL" id="KV417592">
    <property type="protein sequence ID" value="KZP16489.1"/>
    <property type="molecule type" value="Genomic_DNA"/>
</dbReference>
<dbReference type="Proteomes" id="UP000076532">
    <property type="component" value="Unassembled WGS sequence"/>
</dbReference>
<evidence type="ECO:0000313" key="2">
    <source>
        <dbReference type="EMBL" id="KZP16489.1"/>
    </source>
</evidence>
<proteinExistence type="predicted"/>
<accession>A0A166F6G0</accession>
<gene>
    <name evidence="2" type="ORF">FIBSPDRAFT_894933</name>
</gene>
<dbReference type="AlphaFoldDB" id="A0A166F6G0"/>
<evidence type="ECO:0000256" key="1">
    <source>
        <dbReference type="SAM" id="MobiDB-lite"/>
    </source>
</evidence>